<organism evidence="1 2">
    <name type="scientific">Araneus ventricosus</name>
    <name type="common">Orbweaver spider</name>
    <name type="synonym">Epeira ventricosa</name>
    <dbReference type="NCBI Taxonomy" id="182803"/>
    <lineage>
        <taxon>Eukaryota</taxon>
        <taxon>Metazoa</taxon>
        <taxon>Ecdysozoa</taxon>
        <taxon>Arthropoda</taxon>
        <taxon>Chelicerata</taxon>
        <taxon>Arachnida</taxon>
        <taxon>Araneae</taxon>
        <taxon>Araneomorphae</taxon>
        <taxon>Entelegynae</taxon>
        <taxon>Araneoidea</taxon>
        <taxon>Araneidae</taxon>
        <taxon>Araneus</taxon>
    </lineage>
</organism>
<gene>
    <name evidence="1" type="ORF">AVEN_203178_1</name>
</gene>
<dbReference type="EMBL" id="BGPR01000193">
    <property type="protein sequence ID" value="GBM03607.1"/>
    <property type="molecule type" value="Genomic_DNA"/>
</dbReference>
<evidence type="ECO:0000313" key="1">
    <source>
        <dbReference type="EMBL" id="GBM03607.1"/>
    </source>
</evidence>
<dbReference type="Proteomes" id="UP000499080">
    <property type="component" value="Unassembled WGS sequence"/>
</dbReference>
<keyword evidence="2" id="KW-1185">Reference proteome</keyword>
<sequence length="87" mass="9649">MSTRRLPGRSGGAGELRADCWDIVRGATVVRPVKDVVQRGAEWSCAGVKTCVKYSKVCCRCLPLPYPMTILLMTNEDCFMLSNFVFS</sequence>
<reference evidence="1 2" key="1">
    <citation type="journal article" date="2019" name="Sci. Rep.">
        <title>Orb-weaving spider Araneus ventricosus genome elucidates the spidroin gene catalogue.</title>
        <authorList>
            <person name="Kono N."/>
            <person name="Nakamura H."/>
            <person name="Ohtoshi R."/>
            <person name="Moran D.A.P."/>
            <person name="Shinohara A."/>
            <person name="Yoshida Y."/>
            <person name="Fujiwara M."/>
            <person name="Mori M."/>
            <person name="Tomita M."/>
            <person name="Arakawa K."/>
        </authorList>
    </citation>
    <scope>NUCLEOTIDE SEQUENCE [LARGE SCALE GENOMIC DNA]</scope>
</reference>
<proteinExistence type="predicted"/>
<dbReference type="AlphaFoldDB" id="A0A4Y2CIN8"/>
<evidence type="ECO:0000313" key="2">
    <source>
        <dbReference type="Proteomes" id="UP000499080"/>
    </source>
</evidence>
<name>A0A4Y2CIN8_ARAVE</name>
<accession>A0A4Y2CIN8</accession>
<comment type="caution">
    <text evidence="1">The sequence shown here is derived from an EMBL/GenBank/DDBJ whole genome shotgun (WGS) entry which is preliminary data.</text>
</comment>
<protein>
    <submittedName>
        <fullName evidence="1">Uncharacterized protein</fullName>
    </submittedName>
</protein>